<proteinExistence type="predicted"/>
<dbReference type="Proteomes" id="UP000008063">
    <property type="component" value="Unassembled WGS sequence"/>
</dbReference>
<evidence type="ECO:0000313" key="2">
    <source>
        <dbReference type="Proteomes" id="UP000008063"/>
    </source>
</evidence>
<organism evidence="2">
    <name type="scientific">Serpula lacrymans var. lacrymans (strain S7.3)</name>
    <name type="common">Dry rot fungus</name>
    <dbReference type="NCBI Taxonomy" id="936435"/>
    <lineage>
        <taxon>Eukaryota</taxon>
        <taxon>Fungi</taxon>
        <taxon>Dikarya</taxon>
        <taxon>Basidiomycota</taxon>
        <taxon>Agaricomycotina</taxon>
        <taxon>Agaricomycetes</taxon>
        <taxon>Agaricomycetidae</taxon>
        <taxon>Boletales</taxon>
        <taxon>Coniophorineae</taxon>
        <taxon>Serpulaceae</taxon>
        <taxon>Serpula</taxon>
    </lineage>
</organism>
<reference evidence="2" key="1">
    <citation type="journal article" date="2011" name="Science">
        <title>The plant cell wall-decomposing machinery underlies the functional diversity of forest fungi.</title>
        <authorList>
            <person name="Eastwood D.C."/>
            <person name="Floudas D."/>
            <person name="Binder M."/>
            <person name="Majcherczyk A."/>
            <person name="Schneider P."/>
            <person name="Aerts A."/>
            <person name="Asiegbu F.O."/>
            <person name="Baker S.E."/>
            <person name="Barry K."/>
            <person name="Bendiksby M."/>
            <person name="Blumentritt M."/>
            <person name="Coutinho P.M."/>
            <person name="Cullen D."/>
            <person name="de Vries R.P."/>
            <person name="Gathman A."/>
            <person name="Goodell B."/>
            <person name="Henrissat B."/>
            <person name="Ihrmark K."/>
            <person name="Kauserud H."/>
            <person name="Kohler A."/>
            <person name="LaButti K."/>
            <person name="Lapidus A."/>
            <person name="Lavin J.L."/>
            <person name="Lee Y.-H."/>
            <person name="Lindquist E."/>
            <person name="Lilly W."/>
            <person name="Lucas S."/>
            <person name="Morin E."/>
            <person name="Murat C."/>
            <person name="Oguiza J.A."/>
            <person name="Park J."/>
            <person name="Pisabarro A.G."/>
            <person name="Riley R."/>
            <person name="Rosling A."/>
            <person name="Salamov A."/>
            <person name="Schmidt O."/>
            <person name="Schmutz J."/>
            <person name="Skrede I."/>
            <person name="Stenlid J."/>
            <person name="Wiebenga A."/>
            <person name="Xie X."/>
            <person name="Kuees U."/>
            <person name="Hibbett D.S."/>
            <person name="Hoffmeister D."/>
            <person name="Hoegberg N."/>
            <person name="Martin F."/>
            <person name="Grigoriev I.V."/>
            <person name="Watkinson S.C."/>
        </authorList>
    </citation>
    <scope>NUCLEOTIDE SEQUENCE [LARGE SCALE GENOMIC DNA]</scope>
    <source>
        <strain evidence="2">strain S7.3</strain>
    </source>
</reference>
<name>F8PIM9_SERL3</name>
<gene>
    <name evidence="1" type="ORF">SERLA73DRAFT_69273</name>
</gene>
<keyword evidence="2" id="KW-1185">Reference proteome</keyword>
<dbReference type="InParanoid" id="F8PIM9"/>
<protein>
    <submittedName>
        <fullName evidence="1">Uncharacterized protein</fullName>
    </submittedName>
</protein>
<dbReference type="EMBL" id="GL945475">
    <property type="protein sequence ID" value="EGO03400.1"/>
    <property type="molecule type" value="Genomic_DNA"/>
</dbReference>
<accession>F8PIM9</accession>
<evidence type="ECO:0000313" key="1">
    <source>
        <dbReference type="EMBL" id="EGO03400.1"/>
    </source>
</evidence>
<sequence>MEWRGDLDRNGGLAILMFDTQAVLDGVLGRSKRGPEKEAGKRKIPEVTTLTSLLDGEGLDPSDATKRLQLEVTRHAEIALQASVLLQYLHLAQIGVSTILVKGALEMQPYNLVERTIELKAII</sequence>
<dbReference type="AlphaFoldDB" id="F8PIM9"/>
<dbReference type="HOGENOM" id="CLU_2016601_0_0_1"/>